<evidence type="ECO:0000313" key="1">
    <source>
        <dbReference type="EMBL" id="MPM83733.1"/>
    </source>
</evidence>
<accession>A0A645D3Q1</accession>
<reference evidence="1" key="1">
    <citation type="submission" date="2019-08" db="EMBL/GenBank/DDBJ databases">
        <authorList>
            <person name="Kucharzyk K."/>
            <person name="Murdoch R.W."/>
            <person name="Higgins S."/>
            <person name="Loffler F."/>
        </authorList>
    </citation>
    <scope>NUCLEOTIDE SEQUENCE</scope>
</reference>
<gene>
    <name evidence="1" type="ORF">SDC9_130802</name>
</gene>
<name>A0A645D3Q1_9ZZZZ</name>
<organism evidence="1">
    <name type="scientific">bioreactor metagenome</name>
    <dbReference type="NCBI Taxonomy" id="1076179"/>
    <lineage>
        <taxon>unclassified sequences</taxon>
        <taxon>metagenomes</taxon>
        <taxon>ecological metagenomes</taxon>
    </lineage>
</organism>
<comment type="caution">
    <text evidence="1">The sequence shown here is derived from an EMBL/GenBank/DDBJ whole genome shotgun (WGS) entry which is preliminary data.</text>
</comment>
<sequence>MVTAQQAQQPIVLLVAAEVATDLILRIHRHILLHLTVLEVEM</sequence>
<protein>
    <submittedName>
        <fullName evidence="1">Uncharacterized protein</fullName>
    </submittedName>
</protein>
<dbReference type="AlphaFoldDB" id="A0A645D3Q1"/>
<proteinExistence type="predicted"/>
<dbReference type="EMBL" id="VSSQ01032466">
    <property type="protein sequence ID" value="MPM83733.1"/>
    <property type="molecule type" value="Genomic_DNA"/>
</dbReference>